<organism evidence="1 2">
    <name type="scientific">Cardiocondyla obscurior</name>
    <dbReference type="NCBI Taxonomy" id="286306"/>
    <lineage>
        <taxon>Eukaryota</taxon>
        <taxon>Metazoa</taxon>
        <taxon>Ecdysozoa</taxon>
        <taxon>Arthropoda</taxon>
        <taxon>Hexapoda</taxon>
        <taxon>Insecta</taxon>
        <taxon>Pterygota</taxon>
        <taxon>Neoptera</taxon>
        <taxon>Endopterygota</taxon>
        <taxon>Hymenoptera</taxon>
        <taxon>Apocrita</taxon>
        <taxon>Aculeata</taxon>
        <taxon>Formicoidea</taxon>
        <taxon>Formicidae</taxon>
        <taxon>Myrmicinae</taxon>
        <taxon>Cardiocondyla</taxon>
    </lineage>
</organism>
<reference evidence="1 2" key="1">
    <citation type="submission" date="2023-03" db="EMBL/GenBank/DDBJ databases">
        <title>High recombination rates correlate with genetic variation in Cardiocondyla obscurior ants.</title>
        <authorList>
            <person name="Errbii M."/>
        </authorList>
    </citation>
    <scope>NUCLEOTIDE SEQUENCE [LARGE SCALE GENOMIC DNA]</scope>
    <source>
        <strain evidence="1">Alpha-2009</strain>
        <tissue evidence="1">Whole body</tissue>
    </source>
</reference>
<dbReference type="EMBL" id="JADYXP020000005">
    <property type="protein sequence ID" value="KAL0123474.1"/>
    <property type="molecule type" value="Genomic_DNA"/>
</dbReference>
<evidence type="ECO:0000313" key="2">
    <source>
        <dbReference type="Proteomes" id="UP001430953"/>
    </source>
</evidence>
<evidence type="ECO:0000313" key="1">
    <source>
        <dbReference type="EMBL" id="KAL0123474.1"/>
    </source>
</evidence>
<dbReference type="Proteomes" id="UP001430953">
    <property type="component" value="Unassembled WGS sequence"/>
</dbReference>
<proteinExistence type="predicted"/>
<keyword evidence="2" id="KW-1185">Reference proteome</keyword>
<gene>
    <name evidence="1" type="ORF">PUN28_005766</name>
</gene>
<accession>A0AAW2G5N3</accession>
<protein>
    <submittedName>
        <fullName evidence="1">Uncharacterized protein</fullName>
    </submittedName>
</protein>
<comment type="caution">
    <text evidence="1">The sequence shown here is derived from an EMBL/GenBank/DDBJ whole genome shotgun (WGS) entry which is preliminary data.</text>
</comment>
<name>A0AAW2G5N3_9HYME</name>
<dbReference type="AlphaFoldDB" id="A0AAW2G5N3"/>
<sequence>MPPVHTGERQNTIIPMSKEQEFHESIPRRFRGLSLLASVEDLGSYADEWRYGRSRLHIHFAFHVEHEGGIGRRPYRFDGIPKASLGFDGCLTSNETTSEMERTRPDVRRRLYRFTTVTYEMKEKKREMSTSFYSDRWLNSFATCTLFQNQTQSI</sequence>